<accession>A0A0L0F6Y6</accession>
<feature type="non-terminal residue" evidence="1">
    <location>
        <position position="1"/>
    </location>
</feature>
<keyword evidence="2" id="KW-1185">Reference proteome</keyword>
<dbReference type="AlphaFoldDB" id="A0A0L0F6Y6"/>
<dbReference type="EMBL" id="KQ247115">
    <property type="protein sequence ID" value="KNC72399.1"/>
    <property type="molecule type" value="Genomic_DNA"/>
</dbReference>
<name>A0A0L0F6Y6_9EUKA</name>
<reference evidence="1 2" key="1">
    <citation type="submission" date="2011-02" db="EMBL/GenBank/DDBJ databases">
        <title>The Genome Sequence of Sphaeroforma arctica JP610.</title>
        <authorList>
            <consortium name="The Broad Institute Genome Sequencing Platform"/>
            <person name="Russ C."/>
            <person name="Cuomo C."/>
            <person name="Young S.K."/>
            <person name="Zeng Q."/>
            <person name="Gargeya S."/>
            <person name="Alvarado L."/>
            <person name="Berlin A."/>
            <person name="Chapman S.B."/>
            <person name="Chen Z."/>
            <person name="Freedman E."/>
            <person name="Gellesch M."/>
            <person name="Goldberg J."/>
            <person name="Griggs A."/>
            <person name="Gujja S."/>
            <person name="Heilman E."/>
            <person name="Heiman D."/>
            <person name="Howarth C."/>
            <person name="Mehta T."/>
            <person name="Neiman D."/>
            <person name="Pearson M."/>
            <person name="Roberts A."/>
            <person name="Saif S."/>
            <person name="Shea T."/>
            <person name="Shenoy N."/>
            <person name="Sisk P."/>
            <person name="Stolte C."/>
            <person name="Sykes S."/>
            <person name="White J."/>
            <person name="Yandava C."/>
            <person name="Burger G."/>
            <person name="Gray M.W."/>
            <person name="Holland P.W.H."/>
            <person name="King N."/>
            <person name="Lang F.B.F."/>
            <person name="Roger A.J."/>
            <person name="Ruiz-Trillo I."/>
            <person name="Haas B."/>
            <person name="Nusbaum C."/>
            <person name="Birren B."/>
        </authorList>
    </citation>
    <scope>NUCLEOTIDE SEQUENCE [LARGE SCALE GENOMIC DNA]</scope>
    <source>
        <strain evidence="1 2">JP610</strain>
    </source>
</reference>
<gene>
    <name evidence="1" type="ORF">SARC_15043</name>
</gene>
<evidence type="ECO:0000313" key="1">
    <source>
        <dbReference type="EMBL" id="KNC72399.1"/>
    </source>
</evidence>
<dbReference type="RefSeq" id="XP_014146301.1">
    <property type="nucleotide sequence ID" value="XM_014290826.1"/>
</dbReference>
<dbReference type="Proteomes" id="UP000054560">
    <property type="component" value="Unassembled WGS sequence"/>
</dbReference>
<evidence type="ECO:0000313" key="2">
    <source>
        <dbReference type="Proteomes" id="UP000054560"/>
    </source>
</evidence>
<feature type="non-terminal residue" evidence="1">
    <location>
        <position position="53"/>
    </location>
</feature>
<sequence>GTFRPRETILRVLNFIKYAMVEPVPPFQLHLPSRDTGTTLDERPDELLCDLGL</sequence>
<organism evidence="1 2">
    <name type="scientific">Sphaeroforma arctica JP610</name>
    <dbReference type="NCBI Taxonomy" id="667725"/>
    <lineage>
        <taxon>Eukaryota</taxon>
        <taxon>Ichthyosporea</taxon>
        <taxon>Ichthyophonida</taxon>
        <taxon>Sphaeroforma</taxon>
    </lineage>
</organism>
<proteinExistence type="predicted"/>
<dbReference type="GeneID" id="25915547"/>
<protein>
    <submittedName>
        <fullName evidence="1">Uncharacterized protein</fullName>
    </submittedName>
</protein>